<dbReference type="NCBIfam" id="TIGR00200">
    <property type="entry name" value="cinA_nterm"/>
    <property type="match status" value="1"/>
</dbReference>
<dbReference type="InterPro" id="IPR008136">
    <property type="entry name" value="CinA_C"/>
</dbReference>
<dbReference type="InterPro" id="IPR050101">
    <property type="entry name" value="CinA"/>
</dbReference>
<dbReference type="CDD" id="cd00885">
    <property type="entry name" value="cinA"/>
    <property type="match status" value="1"/>
</dbReference>
<dbReference type="Pfam" id="PF02464">
    <property type="entry name" value="CinA"/>
    <property type="match status" value="1"/>
</dbReference>
<name>A0ABU9EC01_9BACT</name>
<dbReference type="Pfam" id="PF00994">
    <property type="entry name" value="MoCF_biosynth"/>
    <property type="match status" value="1"/>
</dbReference>
<keyword evidence="4" id="KW-1185">Reference proteome</keyword>
<dbReference type="Gene3D" id="3.90.950.20">
    <property type="entry name" value="CinA-like"/>
    <property type="match status" value="1"/>
</dbReference>
<comment type="similarity">
    <text evidence="1">Belongs to the CinA family.</text>
</comment>
<dbReference type="InterPro" id="IPR041424">
    <property type="entry name" value="CinA_KH"/>
</dbReference>
<dbReference type="SUPFAM" id="SSF53218">
    <property type="entry name" value="Molybdenum cofactor biosynthesis proteins"/>
    <property type="match status" value="1"/>
</dbReference>
<sequence>MTVGSVRAAVVTVGEELLSGATVDANAAWLGRALGALGVPVERSWTVGDRDDAIAESVLAAARVAELVIVTGGLGPTEDDRTRPALARALGAELDEDPALVRHLEGRLRASGRSALSDGLRRLALRPTPGRWLANPAGAAPGLVFEGPREGGWVIALPGVPREMRGLFPAVADFVRETFDGRLTPVLQRTLHTTGLPESELAPRVDAVAAEVGEGVEVAFLPDLTGVDLRLTTRHDGTAAARAAAEERLDRLDHALRPILAGHRFEASSGDLVETVAALLEARGWWLATAESCTGGLVAQRWTARAGSSSTFRGAVVAYHNDVKERLLDVPRAVLEAQGAVSEPVARAMAEGVARRLDAQCGIGITGVAGPGGGSEEKPVGTVWIAATVPSNGAAPCTRAGRFQFGGDRESVRVRAAQAALHLLHGMLEGGPFEPSSARAGRE</sequence>
<protein>
    <recommendedName>
        <fullName evidence="1">CinA-like protein</fullName>
    </recommendedName>
</protein>
<evidence type="ECO:0000313" key="3">
    <source>
        <dbReference type="EMBL" id="MEK9502258.1"/>
    </source>
</evidence>
<dbReference type="InterPro" id="IPR036425">
    <property type="entry name" value="MoaB/Mog-like_dom_sf"/>
</dbReference>
<reference evidence="3 4" key="1">
    <citation type="submission" date="2024-02" db="EMBL/GenBank/DDBJ databases">
        <title>A novel Gemmatimonadota bacterium.</title>
        <authorList>
            <person name="Du Z.-J."/>
            <person name="Ye Y.-Q."/>
        </authorList>
    </citation>
    <scope>NUCLEOTIDE SEQUENCE [LARGE SCALE GENOMIC DNA]</scope>
    <source>
        <strain evidence="3 4">DH-20</strain>
    </source>
</reference>
<dbReference type="Gene3D" id="3.30.70.2860">
    <property type="match status" value="1"/>
</dbReference>
<dbReference type="PANTHER" id="PTHR13939">
    <property type="entry name" value="NICOTINAMIDE-NUCLEOTIDE AMIDOHYDROLASE PNCC"/>
    <property type="match status" value="1"/>
</dbReference>
<dbReference type="InterPro" id="IPR001453">
    <property type="entry name" value="MoaB/Mog_dom"/>
</dbReference>
<proteinExistence type="inferred from homology"/>
<evidence type="ECO:0000256" key="1">
    <source>
        <dbReference type="HAMAP-Rule" id="MF_00226"/>
    </source>
</evidence>
<gene>
    <name evidence="3" type="ORF">WI372_14790</name>
</gene>
<dbReference type="Pfam" id="PF18146">
    <property type="entry name" value="CinA_KH"/>
    <property type="match status" value="1"/>
</dbReference>
<dbReference type="RefSeq" id="WP_405274470.1">
    <property type="nucleotide sequence ID" value="NZ_JBBHLI010000010.1"/>
</dbReference>
<dbReference type="EMBL" id="JBBHLI010000010">
    <property type="protein sequence ID" value="MEK9502258.1"/>
    <property type="molecule type" value="Genomic_DNA"/>
</dbReference>
<dbReference type="PANTHER" id="PTHR13939:SF0">
    <property type="entry name" value="NMN AMIDOHYDROLASE-LIKE PROTEIN YFAY"/>
    <property type="match status" value="1"/>
</dbReference>
<dbReference type="SMART" id="SM00852">
    <property type="entry name" value="MoCF_biosynth"/>
    <property type="match status" value="1"/>
</dbReference>
<dbReference type="Gene3D" id="3.40.980.10">
    <property type="entry name" value="MoaB/Mog-like domain"/>
    <property type="match status" value="1"/>
</dbReference>
<organism evidence="3 4">
    <name type="scientific">Gaopeijia maritima</name>
    <dbReference type="NCBI Taxonomy" id="3119007"/>
    <lineage>
        <taxon>Bacteria</taxon>
        <taxon>Pseudomonadati</taxon>
        <taxon>Gemmatimonadota</taxon>
        <taxon>Longimicrobiia</taxon>
        <taxon>Gaopeijiales</taxon>
        <taxon>Gaopeijiaceae</taxon>
        <taxon>Gaopeijia</taxon>
    </lineage>
</organism>
<dbReference type="PIRSF" id="PIRSF006728">
    <property type="entry name" value="CinA"/>
    <property type="match status" value="1"/>
</dbReference>
<dbReference type="HAMAP" id="MF_00226_B">
    <property type="entry name" value="CinA_B"/>
    <property type="match status" value="1"/>
</dbReference>
<comment type="caution">
    <text evidence="3">The sequence shown here is derived from an EMBL/GenBank/DDBJ whole genome shotgun (WGS) entry which is preliminary data.</text>
</comment>
<evidence type="ECO:0000259" key="2">
    <source>
        <dbReference type="SMART" id="SM00852"/>
    </source>
</evidence>
<accession>A0ABU9EC01</accession>
<dbReference type="InterPro" id="IPR036653">
    <property type="entry name" value="CinA-like_C"/>
</dbReference>
<dbReference type="SUPFAM" id="SSF142433">
    <property type="entry name" value="CinA-like"/>
    <property type="match status" value="1"/>
</dbReference>
<dbReference type="NCBIfam" id="TIGR00199">
    <property type="entry name" value="PncC_domain"/>
    <property type="match status" value="1"/>
</dbReference>
<dbReference type="Proteomes" id="UP001484239">
    <property type="component" value="Unassembled WGS sequence"/>
</dbReference>
<feature type="domain" description="MoaB/Mog" evidence="2">
    <location>
        <begin position="9"/>
        <end position="178"/>
    </location>
</feature>
<evidence type="ECO:0000313" key="4">
    <source>
        <dbReference type="Proteomes" id="UP001484239"/>
    </source>
</evidence>
<dbReference type="InterPro" id="IPR008135">
    <property type="entry name" value="Competence-induced_CinA"/>
</dbReference>